<feature type="domain" description="Response regulatory" evidence="3">
    <location>
        <begin position="9"/>
        <end position="117"/>
    </location>
</feature>
<dbReference type="SUPFAM" id="SSF52172">
    <property type="entry name" value="CheY-like"/>
    <property type="match status" value="1"/>
</dbReference>
<sequence length="134" mass="15034">MNNILQDARILLVEDEMLICLDIEFMLQELGCKVVGPAATVSKALALIEMEQIDLAVLDVNLGHEKSYPIVDRLTLLDIPLLLSTGYAEIDAPYDDCPRLQKPFSRTQLRDRLIRLRAVALDENGAKHDHQVSP</sequence>
<accession>A0A4P7HLC7</accession>
<dbReference type="KEGG" id="plia:E4191_10150"/>
<name>A0A4P7HLC7_9RHOB</name>
<dbReference type="RefSeq" id="WP_135313315.1">
    <property type="nucleotide sequence ID" value="NZ_CP038439.1"/>
</dbReference>
<dbReference type="InterPro" id="IPR011006">
    <property type="entry name" value="CheY-like_superfamily"/>
</dbReference>
<organism evidence="4 5">
    <name type="scientific">Paracoccus liaowanqingii</name>
    <dbReference type="NCBI Taxonomy" id="2560053"/>
    <lineage>
        <taxon>Bacteria</taxon>
        <taxon>Pseudomonadati</taxon>
        <taxon>Pseudomonadota</taxon>
        <taxon>Alphaproteobacteria</taxon>
        <taxon>Rhodobacterales</taxon>
        <taxon>Paracoccaceae</taxon>
        <taxon>Paracoccus</taxon>
    </lineage>
</organism>
<evidence type="ECO:0000256" key="2">
    <source>
        <dbReference type="PROSITE-ProRule" id="PRU00169"/>
    </source>
</evidence>
<feature type="modified residue" description="4-aspartylphosphate" evidence="2">
    <location>
        <position position="59"/>
    </location>
</feature>
<gene>
    <name evidence="4" type="ORF">E4191_10150</name>
</gene>
<dbReference type="AlphaFoldDB" id="A0A4P7HLC7"/>
<dbReference type="GO" id="GO:0000160">
    <property type="term" value="P:phosphorelay signal transduction system"/>
    <property type="evidence" value="ECO:0007669"/>
    <property type="project" value="InterPro"/>
</dbReference>
<evidence type="ECO:0000256" key="1">
    <source>
        <dbReference type="ARBA" id="ARBA00022553"/>
    </source>
</evidence>
<dbReference type="PROSITE" id="PS50110">
    <property type="entry name" value="RESPONSE_REGULATORY"/>
    <property type="match status" value="1"/>
</dbReference>
<reference evidence="5" key="1">
    <citation type="submission" date="2019-03" db="EMBL/GenBank/DDBJ databases">
        <authorList>
            <person name="Li J."/>
        </authorList>
    </citation>
    <scope>NUCLEOTIDE SEQUENCE [LARGE SCALE GENOMIC DNA]</scope>
    <source>
        <strain evidence="5">2251</strain>
    </source>
</reference>
<evidence type="ECO:0000259" key="3">
    <source>
        <dbReference type="PROSITE" id="PS50110"/>
    </source>
</evidence>
<keyword evidence="1 2" id="KW-0597">Phosphoprotein</keyword>
<proteinExistence type="predicted"/>
<dbReference type="InterPro" id="IPR050595">
    <property type="entry name" value="Bact_response_regulator"/>
</dbReference>
<protein>
    <submittedName>
        <fullName evidence="4">Response regulator</fullName>
    </submittedName>
</protein>
<dbReference type="InterPro" id="IPR001789">
    <property type="entry name" value="Sig_transdc_resp-reg_receiver"/>
</dbReference>
<evidence type="ECO:0000313" key="5">
    <source>
        <dbReference type="Proteomes" id="UP000296374"/>
    </source>
</evidence>
<dbReference type="Gene3D" id="3.40.50.2300">
    <property type="match status" value="1"/>
</dbReference>
<dbReference type="Pfam" id="PF00072">
    <property type="entry name" value="Response_reg"/>
    <property type="match status" value="1"/>
</dbReference>
<dbReference type="Proteomes" id="UP000296374">
    <property type="component" value="Chromosome"/>
</dbReference>
<dbReference type="EMBL" id="CP038439">
    <property type="protein sequence ID" value="QBX35029.1"/>
    <property type="molecule type" value="Genomic_DNA"/>
</dbReference>
<dbReference type="PANTHER" id="PTHR44591">
    <property type="entry name" value="STRESS RESPONSE REGULATOR PROTEIN 1"/>
    <property type="match status" value="1"/>
</dbReference>
<dbReference type="SMART" id="SM00448">
    <property type="entry name" value="REC"/>
    <property type="match status" value="1"/>
</dbReference>
<evidence type="ECO:0000313" key="4">
    <source>
        <dbReference type="EMBL" id="QBX35029.1"/>
    </source>
</evidence>
<dbReference type="PANTHER" id="PTHR44591:SF24">
    <property type="entry name" value="PROTEIN-GLUTAMATE METHYLESTERASE_PROTEIN-GLUTAMINE GLUTAMINASE 1"/>
    <property type="match status" value="1"/>
</dbReference>